<proteinExistence type="predicted"/>
<evidence type="ECO:0000313" key="2">
    <source>
        <dbReference type="EMBL" id="ACE03902.1"/>
    </source>
</evidence>
<sequence>MQQVFQYPMTYPWWWLDNYFLFTWFLGMLILAVGWGVFFRYGKFSYGIDFGCLWKSLLLLLMTTLALGVPNYYNTRFIAEHGQEGDVITLDDEKLTYNFRKGEAKTFRFEDIVNIYQEPVTFNPPPRFFVVAKTGASVDSVFVTENLPGYEKMLTELSALSEIPFER</sequence>
<keyword evidence="1" id="KW-0812">Transmembrane</keyword>
<gene>
    <name evidence="2" type="ordered locus">Cphamn1_0957</name>
</gene>
<feature type="transmembrane region" description="Helical" evidence="1">
    <location>
        <begin position="20"/>
        <end position="41"/>
    </location>
</feature>
<keyword evidence="1" id="KW-0472">Membrane</keyword>
<dbReference type="EMBL" id="CP001101">
    <property type="protein sequence ID" value="ACE03902.1"/>
    <property type="molecule type" value="Genomic_DNA"/>
</dbReference>
<dbReference type="KEGG" id="cpb:Cphamn1_0957"/>
<dbReference type="OrthoDB" id="594947at2"/>
<name>B3EPX0_CHLPB</name>
<dbReference type="AlphaFoldDB" id="B3EPX0"/>
<dbReference type="STRING" id="331678.Cphamn1_0957"/>
<keyword evidence="1" id="KW-1133">Transmembrane helix</keyword>
<accession>B3EPX0</accession>
<organism evidence="2">
    <name type="scientific">Chlorobium phaeobacteroides (strain BS1)</name>
    <dbReference type="NCBI Taxonomy" id="331678"/>
    <lineage>
        <taxon>Bacteria</taxon>
        <taxon>Pseudomonadati</taxon>
        <taxon>Chlorobiota</taxon>
        <taxon>Chlorobiia</taxon>
        <taxon>Chlorobiales</taxon>
        <taxon>Chlorobiaceae</taxon>
        <taxon>Chlorobium/Pelodictyon group</taxon>
        <taxon>Chlorobium</taxon>
    </lineage>
</organism>
<evidence type="ECO:0000256" key="1">
    <source>
        <dbReference type="SAM" id="Phobius"/>
    </source>
</evidence>
<feature type="transmembrane region" description="Helical" evidence="1">
    <location>
        <begin position="53"/>
        <end position="73"/>
    </location>
</feature>
<dbReference type="HOGENOM" id="CLU_1561548_0_0_10"/>
<protein>
    <submittedName>
        <fullName evidence="2">Uncharacterized protein</fullName>
    </submittedName>
</protein>
<reference evidence="2" key="1">
    <citation type="submission" date="2008-06" db="EMBL/GenBank/DDBJ databases">
        <title>Complete sequence of Chlorobium phaeobacteroides BS1.</title>
        <authorList>
            <consortium name="US DOE Joint Genome Institute"/>
            <person name="Lucas S."/>
            <person name="Copeland A."/>
            <person name="Lapidus A."/>
            <person name="Glavina del Rio T."/>
            <person name="Dalin E."/>
            <person name="Tice H."/>
            <person name="Bruce D."/>
            <person name="Goodwin L."/>
            <person name="Pitluck S."/>
            <person name="Schmutz J."/>
            <person name="Larimer F."/>
            <person name="Land M."/>
            <person name="Hauser L."/>
            <person name="Kyrpides N."/>
            <person name="Ovchinnikova G."/>
            <person name="Li T."/>
            <person name="Liu Z."/>
            <person name="Zhao F."/>
            <person name="Overmann J."/>
            <person name="Bryant D.A."/>
            <person name="Richardson P."/>
        </authorList>
    </citation>
    <scope>NUCLEOTIDE SEQUENCE [LARGE SCALE GENOMIC DNA]</scope>
    <source>
        <strain evidence="2">BS1</strain>
    </source>
</reference>
<dbReference type="eggNOG" id="ENOG5031CY1">
    <property type="taxonomic scope" value="Bacteria"/>
</dbReference>